<dbReference type="Proteomes" id="UP000510938">
    <property type="component" value="Chromosome"/>
</dbReference>
<evidence type="ECO:0000313" key="2">
    <source>
        <dbReference type="Proteomes" id="UP000510938"/>
    </source>
</evidence>
<dbReference type="AlphaFoldDB" id="A0A7H9E0Y8"/>
<proteinExistence type="predicted"/>
<accession>A0A7H9E0Y8</accession>
<reference evidence="1 2" key="1">
    <citation type="submission" date="2019-12" db="EMBL/GenBank/DDBJ databases">
        <title>A sheep strain of Anaplasma phagocytophilum contains multiple genomes.</title>
        <authorList>
            <person name="Barbet A.F."/>
            <person name="Crosby F.L."/>
            <person name="Eskeland S."/>
            <person name="Stuen S."/>
            <person name="Granquist E.G."/>
            <person name="Munderloh U.G."/>
        </authorList>
    </citation>
    <scope>NUCLEOTIDE SEQUENCE [LARGE SCALE GENOMIC DNA]</scope>
    <source>
        <strain evidence="1 2">Norway Variant 1</strain>
    </source>
</reference>
<dbReference type="EMBL" id="CP046639">
    <property type="protein sequence ID" value="QLL66986.1"/>
    <property type="molecule type" value="Genomic_DNA"/>
</dbReference>
<evidence type="ECO:0000313" key="1">
    <source>
        <dbReference type="EMBL" id="QLL66986.1"/>
    </source>
</evidence>
<gene>
    <name evidence="1" type="ORF">O998_04455</name>
</gene>
<sequence>MSFTGVEIKVLGCGMVHNIRSVYGTVRSSAGVVMLNLSAKGEGVNTSRAAVLGCDWQVLLLASDWDA</sequence>
<organism evidence="1 2">
    <name type="scientific">Anaplasma phagocytophilum str. Norway variant1</name>
    <dbReference type="NCBI Taxonomy" id="1392506"/>
    <lineage>
        <taxon>Bacteria</taxon>
        <taxon>Pseudomonadati</taxon>
        <taxon>Pseudomonadota</taxon>
        <taxon>Alphaproteobacteria</taxon>
        <taxon>Rickettsiales</taxon>
        <taxon>Anaplasmataceae</taxon>
        <taxon>Anaplasma</taxon>
        <taxon>phagocytophilum group</taxon>
    </lineage>
</organism>
<protein>
    <submittedName>
        <fullName evidence="1">Uncharacterized protein</fullName>
    </submittedName>
</protein>
<dbReference type="RefSeq" id="WP_180843510.1">
    <property type="nucleotide sequence ID" value="NZ_CP046639.1"/>
</dbReference>
<name>A0A7H9E0Y8_ANAPH</name>